<evidence type="ECO:0000259" key="1">
    <source>
        <dbReference type="Pfam" id="PF13845"/>
    </source>
</evidence>
<name>A0ABQ4HP19_9ACTN</name>
<keyword evidence="3" id="KW-1185">Reference proteome</keyword>
<reference evidence="2 3" key="1">
    <citation type="submission" date="2021-01" db="EMBL/GenBank/DDBJ databases">
        <title>Whole genome shotgun sequence of Verrucosispora andamanensis NBRC 109075.</title>
        <authorList>
            <person name="Komaki H."/>
            <person name="Tamura T."/>
        </authorList>
    </citation>
    <scope>NUCLEOTIDE SEQUENCE [LARGE SCALE GENOMIC DNA]</scope>
    <source>
        <strain evidence="2 3">NBRC 109075</strain>
    </source>
</reference>
<gene>
    <name evidence="2" type="ORF">Van01_05990</name>
</gene>
<dbReference type="EMBL" id="BOOZ01000003">
    <property type="protein sequence ID" value="GIJ07385.1"/>
    <property type="molecule type" value="Genomic_DNA"/>
</dbReference>
<evidence type="ECO:0000313" key="2">
    <source>
        <dbReference type="EMBL" id="GIJ07385.1"/>
    </source>
</evidence>
<feature type="domain" description="Septum formation-related" evidence="1">
    <location>
        <begin position="48"/>
        <end position="272"/>
    </location>
</feature>
<dbReference type="PROSITE" id="PS51257">
    <property type="entry name" value="PROKAR_LIPOPROTEIN"/>
    <property type="match status" value="1"/>
</dbReference>
<proteinExistence type="predicted"/>
<accession>A0ABQ4HP19</accession>
<dbReference type="Pfam" id="PF13845">
    <property type="entry name" value="Septum_form"/>
    <property type="match status" value="1"/>
</dbReference>
<organism evidence="2 3">
    <name type="scientific">Micromonospora andamanensis</name>
    <dbReference type="NCBI Taxonomy" id="1287068"/>
    <lineage>
        <taxon>Bacteria</taxon>
        <taxon>Bacillati</taxon>
        <taxon>Actinomycetota</taxon>
        <taxon>Actinomycetes</taxon>
        <taxon>Micromonosporales</taxon>
        <taxon>Micromonosporaceae</taxon>
        <taxon>Micromonospora</taxon>
    </lineage>
</organism>
<dbReference type="InterPro" id="IPR026004">
    <property type="entry name" value="Septum_form"/>
</dbReference>
<dbReference type="Proteomes" id="UP000647017">
    <property type="component" value="Unassembled WGS sequence"/>
</dbReference>
<sequence length="298" mass="31827">MQRATRTLVTTFIVAALLSGCGSTGGLDGDLVDDWAALPPPGPFTPAAGVCHEADFAEVVPLGAYAPVDCAAPHRVETVHVGAFPAARAEPPSTGSAELRTAFSDCDNRANGYVGDNWRAGRLRLAVAVPSEPGWVAGSRWYRCDLMEVSTVEAGARVVLRTGSLRDALRTASPLRLSCQQTRTDGDGVVQTLVPVACTERHDAEFAGVWAAPDRPYPTRSAQWAPFYAGCRSVLARFAGLPDDDDLVFRTDVVVRPPSAGRWRVGDRGIRCYLWLGDRRVTGTLKGAGPGELPVRTK</sequence>
<evidence type="ECO:0000313" key="3">
    <source>
        <dbReference type="Proteomes" id="UP000647017"/>
    </source>
</evidence>
<dbReference type="RefSeq" id="WP_203999299.1">
    <property type="nucleotide sequence ID" value="NZ_BOOZ01000003.1"/>
</dbReference>
<comment type="caution">
    <text evidence="2">The sequence shown here is derived from an EMBL/GenBank/DDBJ whole genome shotgun (WGS) entry which is preliminary data.</text>
</comment>
<protein>
    <recommendedName>
        <fullName evidence="1">Septum formation-related domain-containing protein</fullName>
    </recommendedName>
</protein>